<dbReference type="PANTHER" id="PTHR31302:SF32">
    <property type="entry name" value="PHOSPHOESTERASE"/>
    <property type="match status" value="1"/>
</dbReference>
<comment type="caution">
    <text evidence="2">The sequence shown here is derived from an EMBL/GenBank/DDBJ whole genome shotgun (WGS) entry which is preliminary data.</text>
</comment>
<dbReference type="RefSeq" id="WP_100352643.1">
    <property type="nucleotide sequence ID" value="NZ_PCGR01000001.1"/>
</dbReference>
<dbReference type="PANTHER" id="PTHR31302">
    <property type="entry name" value="TRANSMEMBRANE PROTEIN WITH METALLOPHOSPHOESTERASE DOMAIN-RELATED"/>
    <property type="match status" value="1"/>
</dbReference>
<dbReference type="EMBL" id="PCGR01000001">
    <property type="protein sequence ID" value="PJK17788.1"/>
    <property type="molecule type" value="Genomic_DNA"/>
</dbReference>
<keyword evidence="3" id="KW-1185">Reference proteome</keyword>
<dbReference type="Proteomes" id="UP000228680">
    <property type="component" value="Unassembled WGS sequence"/>
</dbReference>
<dbReference type="AlphaFoldDB" id="A0A2M9F2V4"/>
<sequence>MLPLVLKSSLSTLRYMTWLAHEHNVTIHQLQTTKFTGRAKVLFISDIHRRNLSAKLLKKLPTDIDAVLIGGDLTEGGVPLKRTAKIINKLSSLAPSYYVFGNNDREVGEAALTALLEANNVKVLTNFSLLHPYIPMQIVGIDDAYTGTVDIEKAFQRVQPDLFTVFMSHSPLYFSKLDSFSQVDLAVAGHHHGGQIRFLKWGLQDLGEFKRKGHRYELISNGYGTTALPFRLGAESEVHIVEIEGKK</sequence>
<gene>
    <name evidence="2" type="ORF">CQS04_02615</name>
</gene>
<reference evidence="2 3" key="1">
    <citation type="submission" date="2017-10" db="EMBL/GenBank/DDBJ databases">
        <title>Draft genome of Chryseomicrobium casticus sp. nov.</title>
        <authorList>
            <person name="Chakraborty R."/>
            <person name="Saha T."/>
        </authorList>
    </citation>
    <scope>NUCLEOTIDE SEQUENCE [LARGE SCALE GENOMIC DNA]</scope>
    <source>
        <strain evidence="2 3">ET03</strain>
    </source>
</reference>
<name>A0A2M9F2V4_9BACL</name>
<dbReference type="GO" id="GO:0009245">
    <property type="term" value="P:lipid A biosynthetic process"/>
    <property type="evidence" value="ECO:0007669"/>
    <property type="project" value="TreeGrafter"/>
</dbReference>
<dbReference type="GO" id="GO:0016020">
    <property type="term" value="C:membrane"/>
    <property type="evidence" value="ECO:0007669"/>
    <property type="project" value="GOC"/>
</dbReference>
<organism evidence="2 3">
    <name type="scientific">Chryseomicrobium excrementi</name>
    <dbReference type="NCBI Taxonomy" id="2041346"/>
    <lineage>
        <taxon>Bacteria</taxon>
        <taxon>Bacillati</taxon>
        <taxon>Bacillota</taxon>
        <taxon>Bacilli</taxon>
        <taxon>Bacillales</taxon>
        <taxon>Caryophanaceae</taxon>
        <taxon>Chryseomicrobium</taxon>
    </lineage>
</organism>
<dbReference type="OrthoDB" id="9780884at2"/>
<dbReference type="InterPro" id="IPR051158">
    <property type="entry name" value="Metallophosphoesterase_sf"/>
</dbReference>
<dbReference type="Pfam" id="PF00149">
    <property type="entry name" value="Metallophos"/>
    <property type="match status" value="1"/>
</dbReference>
<evidence type="ECO:0000313" key="2">
    <source>
        <dbReference type="EMBL" id="PJK17788.1"/>
    </source>
</evidence>
<accession>A0A2M9F2V4</accession>
<evidence type="ECO:0000259" key="1">
    <source>
        <dbReference type="Pfam" id="PF00149"/>
    </source>
</evidence>
<protein>
    <recommendedName>
        <fullName evidence="1">Calcineurin-like phosphoesterase domain-containing protein</fullName>
    </recommendedName>
</protein>
<proteinExistence type="predicted"/>
<dbReference type="InterPro" id="IPR029052">
    <property type="entry name" value="Metallo-depent_PP-like"/>
</dbReference>
<evidence type="ECO:0000313" key="3">
    <source>
        <dbReference type="Proteomes" id="UP000228680"/>
    </source>
</evidence>
<dbReference type="GO" id="GO:0008758">
    <property type="term" value="F:UDP-2,3-diacylglucosamine hydrolase activity"/>
    <property type="evidence" value="ECO:0007669"/>
    <property type="project" value="TreeGrafter"/>
</dbReference>
<feature type="domain" description="Calcineurin-like phosphoesterase" evidence="1">
    <location>
        <begin position="40"/>
        <end position="193"/>
    </location>
</feature>
<dbReference type="SUPFAM" id="SSF56300">
    <property type="entry name" value="Metallo-dependent phosphatases"/>
    <property type="match status" value="1"/>
</dbReference>
<dbReference type="Gene3D" id="3.60.21.10">
    <property type="match status" value="1"/>
</dbReference>
<dbReference type="InterPro" id="IPR004843">
    <property type="entry name" value="Calcineurin-like_PHP"/>
</dbReference>